<evidence type="ECO:0000256" key="1">
    <source>
        <dbReference type="SAM" id="MobiDB-lite"/>
    </source>
</evidence>
<accession>A0ABR3Q030</accession>
<gene>
    <name evidence="3" type="ORF">Q8F55_004764</name>
</gene>
<organism evidence="3 4">
    <name type="scientific">Vanrija albida</name>
    <dbReference type="NCBI Taxonomy" id="181172"/>
    <lineage>
        <taxon>Eukaryota</taxon>
        <taxon>Fungi</taxon>
        <taxon>Dikarya</taxon>
        <taxon>Basidiomycota</taxon>
        <taxon>Agaricomycotina</taxon>
        <taxon>Tremellomycetes</taxon>
        <taxon>Trichosporonales</taxon>
        <taxon>Trichosporonaceae</taxon>
        <taxon>Vanrija</taxon>
    </lineage>
</organism>
<keyword evidence="2" id="KW-0732">Signal</keyword>
<protein>
    <submittedName>
        <fullName evidence="3">Uncharacterized protein</fullName>
    </submittedName>
</protein>
<dbReference type="EMBL" id="JBBXJM010000004">
    <property type="protein sequence ID" value="KAL1407967.1"/>
    <property type="molecule type" value="Genomic_DNA"/>
</dbReference>
<name>A0ABR3Q030_9TREE</name>
<proteinExistence type="predicted"/>
<dbReference type="Proteomes" id="UP001565368">
    <property type="component" value="Unassembled WGS sequence"/>
</dbReference>
<evidence type="ECO:0000256" key="2">
    <source>
        <dbReference type="SAM" id="SignalP"/>
    </source>
</evidence>
<reference evidence="3 4" key="1">
    <citation type="submission" date="2023-08" db="EMBL/GenBank/DDBJ databases">
        <title>Annotated Genome Sequence of Vanrija albida AlHP1.</title>
        <authorList>
            <person name="Herzog R."/>
        </authorList>
    </citation>
    <scope>NUCLEOTIDE SEQUENCE [LARGE SCALE GENOMIC DNA]</scope>
    <source>
        <strain evidence="3 4">AlHP1</strain>
    </source>
</reference>
<feature type="compositionally biased region" description="Low complexity" evidence="1">
    <location>
        <begin position="176"/>
        <end position="204"/>
    </location>
</feature>
<feature type="chain" id="PRO_5047404451" evidence="2">
    <location>
        <begin position="20"/>
        <end position="294"/>
    </location>
</feature>
<keyword evidence="4" id="KW-1185">Reference proteome</keyword>
<feature type="region of interest" description="Disordered" evidence="1">
    <location>
        <begin position="138"/>
        <end position="206"/>
    </location>
</feature>
<dbReference type="GeneID" id="95985807"/>
<comment type="caution">
    <text evidence="3">The sequence shown here is derived from an EMBL/GenBank/DDBJ whole genome shotgun (WGS) entry which is preliminary data.</text>
</comment>
<evidence type="ECO:0000313" key="4">
    <source>
        <dbReference type="Proteomes" id="UP001565368"/>
    </source>
</evidence>
<feature type="compositionally biased region" description="Polar residues" evidence="1">
    <location>
        <begin position="150"/>
        <end position="170"/>
    </location>
</feature>
<evidence type="ECO:0000313" key="3">
    <source>
        <dbReference type="EMBL" id="KAL1407967.1"/>
    </source>
</evidence>
<sequence>MLLGSLLTLISALTVAASALPGAVDDFGLTHDGRNLDERGKPPTVSFNPRFPQQCGEVTVSWTGKPPFDLQLGNWRGPVETHSGFLAWEFHEGITQTSFTYRVPFPPGATFMAQIKTGDGKTIWRRATVLRGNKKCDTIETWSEGPPWPSNTWSDAPSSTPAVTPTNSPPGSEVIPTPSSQPPASSSAPPSTTTSSDQPLPTSPNLRINLMWNPTRCVPVRVVFGMGQPPYTLVWALQEGPRVINNADPEDGYHMWPVDTRSKFLAAYLYDSAGNYGILNPIDIYGNDTSCIKG</sequence>
<dbReference type="RefSeq" id="XP_069207911.1">
    <property type="nucleotide sequence ID" value="XM_069353269.1"/>
</dbReference>
<feature type="signal peptide" evidence="2">
    <location>
        <begin position="1"/>
        <end position="19"/>
    </location>
</feature>